<dbReference type="HOGENOM" id="CLU_632908_0_0_10"/>
<keyword evidence="5" id="KW-1185">Reference proteome</keyword>
<dbReference type="Proteomes" id="UP000033109">
    <property type="component" value="Chromosome"/>
</dbReference>
<feature type="signal peptide" evidence="2">
    <location>
        <begin position="1"/>
        <end position="21"/>
    </location>
</feature>
<dbReference type="SUPFAM" id="SSF52833">
    <property type="entry name" value="Thioredoxin-like"/>
    <property type="match status" value="1"/>
</dbReference>
<keyword evidence="2" id="KW-0732">Signal</keyword>
<dbReference type="InterPro" id="IPR017937">
    <property type="entry name" value="Thioredoxin_CS"/>
</dbReference>
<dbReference type="AlphaFoldDB" id="A0A0E3ZI19"/>
<accession>A0A0E3ZI19</accession>
<dbReference type="InterPro" id="IPR036249">
    <property type="entry name" value="Thioredoxin-like_sf"/>
</dbReference>
<name>A0A0E3ZI19_9BACT</name>
<proteinExistence type="predicted"/>
<dbReference type="KEGG" id="pko:PKOR_19135"/>
<dbReference type="InterPro" id="IPR013766">
    <property type="entry name" value="Thioredoxin_domain"/>
</dbReference>
<evidence type="ECO:0000256" key="2">
    <source>
        <dbReference type="SAM" id="SignalP"/>
    </source>
</evidence>
<sequence length="433" mass="49361">MKTKSCFLLLILVWLALDTFAQEVFEVPLAVSHGYSVFNPAFVGKMAEAEDNTYRSDLKGIPKNLKNVRRYHFILDEKQFFYQNFISKKITKELFDQQMQLLKYVPNENELSKKPLKVSFYAIVGQDEKGNKVLLVGSDSDSDFSDEKARPLLTYAEPFDFEKYKSFADNAVQVNYQRFANGNIVDESFPLSIVGPPEGDYVYYNISRHYTATINNQGKDYGIAIESGSFISQGLNEEDNKLVVLPDKARNKTVDMSVPVRPNQYFYLGDVLYQYLGVDGKKSLARLRKVEHPDKVTSAQVGFATLDFKARDFKTEKEITTEQLKGKYILLDFWATWCGPCLAEFPRLKALTAQYPKNKFEIVGIIGKSKPEDVAKLIEKHELTWSQVLSDEIVEQHGVTSFPSTLLVSPEGKVMHKDIKGEELERVLAELIK</sequence>
<evidence type="ECO:0000256" key="1">
    <source>
        <dbReference type="ARBA" id="ARBA00023284"/>
    </source>
</evidence>
<feature type="chain" id="PRO_5002416842" description="Thioredoxin domain-containing protein" evidence="2">
    <location>
        <begin position="22"/>
        <end position="433"/>
    </location>
</feature>
<dbReference type="Gene3D" id="3.40.30.10">
    <property type="entry name" value="Glutaredoxin"/>
    <property type="match status" value="1"/>
</dbReference>
<dbReference type="PANTHER" id="PTHR42852">
    <property type="entry name" value="THIOL:DISULFIDE INTERCHANGE PROTEIN DSBE"/>
    <property type="match status" value="1"/>
</dbReference>
<evidence type="ECO:0000313" key="4">
    <source>
        <dbReference type="EMBL" id="AKD04828.1"/>
    </source>
</evidence>
<dbReference type="GO" id="GO:0016209">
    <property type="term" value="F:antioxidant activity"/>
    <property type="evidence" value="ECO:0007669"/>
    <property type="project" value="InterPro"/>
</dbReference>
<dbReference type="GO" id="GO:0016491">
    <property type="term" value="F:oxidoreductase activity"/>
    <property type="evidence" value="ECO:0007669"/>
    <property type="project" value="InterPro"/>
</dbReference>
<dbReference type="InterPro" id="IPR000866">
    <property type="entry name" value="AhpC/TSA"/>
</dbReference>
<dbReference type="InterPro" id="IPR050553">
    <property type="entry name" value="Thioredoxin_ResA/DsbE_sf"/>
</dbReference>
<organism evidence="4 5">
    <name type="scientific">Pontibacter korlensis</name>
    <dbReference type="NCBI Taxonomy" id="400092"/>
    <lineage>
        <taxon>Bacteria</taxon>
        <taxon>Pseudomonadati</taxon>
        <taxon>Bacteroidota</taxon>
        <taxon>Cytophagia</taxon>
        <taxon>Cytophagales</taxon>
        <taxon>Hymenobacteraceae</taxon>
        <taxon>Pontibacter</taxon>
    </lineage>
</organism>
<dbReference type="PROSITE" id="PS00194">
    <property type="entry name" value="THIOREDOXIN_1"/>
    <property type="match status" value="1"/>
</dbReference>
<dbReference type="PATRIC" id="fig|400092.3.peg.4185"/>
<evidence type="ECO:0000313" key="5">
    <source>
        <dbReference type="Proteomes" id="UP000033109"/>
    </source>
</evidence>
<gene>
    <name evidence="4" type="ORF">PKOR_19135</name>
</gene>
<dbReference type="PROSITE" id="PS51352">
    <property type="entry name" value="THIOREDOXIN_2"/>
    <property type="match status" value="1"/>
</dbReference>
<evidence type="ECO:0000259" key="3">
    <source>
        <dbReference type="PROSITE" id="PS51352"/>
    </source>
</evidence>
<keyword evidence="1" id="KW-0676">Redox-active center</keyword>
<dbReference type="PANTHER" id="PTHR42852:SF17">
    <property type="entry name" value="THIOREDOXIN-LIKE PROTEIN HI_1115"/>
    <property type="match status" value="1"/>
</dbReference>
<feature type="domain" description="Thioredoxin" evidence="3">
    <location>
        <begin position="299"/>
        <end position="433"/>
    </location>
</feature>
<dbReference type="OrthoDB" id="6399635at2"/>
<dbReference type="STRING" id="400092.PKOR_19135"/>
<dbReference type="Pfam" id="PF00578">
    <property type="entry name" value="AhpC-TSA"/>
    <property type="match status" value="1"/>
</dbReference>
<dbReference type="EMBL" id="CP009621">
    <property type="protein sequence ID" value="AKD04828.1"/>
    <property type="molecule type" value="Genomic_DNA"/>
</dbReference>
<reference evidence="4 5" key="1">
    <citation type="journal article" date="2015" name="Sci. Rep.">
        <title>Unraveling adaptation of Pontibacter korlensis to radiation and infertility in desert through complete genome and comparative transcriptomic analysis.</title>
        <authorList>
            <person name="Dai J."/>
            <person name="Dai W."/>
            <person name="Qiu C."/>
            <person name="Yang Z."/>
            <person name="Zhang Y."/>
            <person name="Zhou M."/>
            <person name="Zhang L."/>
            <person name="Fang C."/>
            <person name="Gao Q."/>
            <person name="Yang Q."/>
            <person name="Li X."/>
            <person name="Wang Z."/>
            <person name="Wang Z."/>
            <person name="Jia Z."/>
            <person name="Chen X."/>
        </authorList>
    </citation>
    <scope>NUCLEOTIDE SEQUENCE [LARGE SCALE GENOMIC DNA]</scope>
    <source>
        <strain evidence="4 5">X14-1T</strain>
    </source>
</reference>
<dbReference type="RefSeq" id="WP_046312810.1">
    <property type="nucleotide sequence ID" value="NZ_CBCSCY010000011.1"/>
</dbReference>
<dbReference type="CDD" id="cd02966">
    <property type="entry name" value="TlpA_like_family"/>
    <property type="match status" value="1"/>
</dbReference>
<protein>
    <recommendedName>
        <fullName evidence="3">Thioredoxin domain-containing protein</fullName>
    </recommendedName>
</protein>